<sequence>MSLSRLAVASALSLGLGSAAMACAPSVVVAPGDTLFSIAEEQLGDLSRWSLIFYNNPDIQGGSLLDLPAGAVLSIPCPNLATQPEAPAPAVQADPKPLQQRAEAEIKLVTASNYAPFTDLDWPGQGMLTELVNAAFEATPNPLTYSIEWENDWSKHLFPMLDSKEFDMGFPWFKPDCAGNPSNERCAHFHFSDPLVDLVILLFARSDDPLTFEQDSDLHGKTLCRPAGYFTHDLDRADRRWLTDGLVTLKQPATPDDCFNMLVAGDVDAVALNEFLGVQKMFELDLTDQVAPLSRPVSIEGLHVLISKKHWRGTAHLYRFNAGLARLKQSDRYNEIVSRHLALFWDQIKS</sequence>
<dbReference type="Gene3D" id="3.40.190.10">
    <property type="entry name" value="Periplasmic binding protein-like II"/>
    <property type="match status" value="2"/>
</dbReference>
<reference evidence="4 5" key="1">
    <citation type="submission" date="2017-01" db="EMBL/GenBank/DDBJ databases">
        <title>Complete genome of Tateyamaria omphalii DOK1-4 isolated from seawater in Dokdo.</title>
        <authorList>
            <person name="Kim J.H."/>
            <person name="Chi W.-J."/>
        </authorList>
    </citation>
    <scope>NUCLEOTIDE SEQUENCE [LARGE SCALE GENOMIC DNA]</scope>
    <source>
        <strain evidence="4 5">DOK1-4</strain>
    </source>
</reference>
<evidence type="ECO:0000259" key="3">
    <source>
        <dbReference type="PROSITE" id="PS51782"/>
    </source>
</evidence>
<dbReference type="Pfam" id="PF00497">
    <property type="entry name" value="SBP_bac_3"/>
    <property type="match status" value="1"/>
</dbReference>
<dbReference type="SUPFAM" id="SSF53850">
    <property type="entry name" value="Periplasmic binding protein-like II"/>
    <property type="match status" value="1"/>
</dbReference>
<accession>A0A1P8MSG6</accession>
<dbReference type="AlphaFoldDB" id="A0A1P8MSG6"/>
<organism evidence="4 5">
    <name type="scientific">Tateyamaria omphalii</name>
    <dbReference type="NCBI Taxonomy" id="299262"/>
    <lineage>
        <taxon>Bacteria</taxon>
        <taxon>Pseudomonadati</taxon>
        <taxon>Pseudomonadota</taxon>
        <taxon>Alphaproteobacteria</taxon>
        <taxon>Rhodobacterales</taxon>
        <taxon>Roseobacteraceae</taxon>
        <taxon>Tateyamaria</taxon>
    </lineage>
</organism>
<feature type="domain" description="LysM" evidence="3">
    <location>
        <begin position="25"/>
        <end position="75"/>
    </location>
</feature>
<dbReference type="OrthoDB" id="8479038at2"/>
<name>A0A1P8MSG6_9RHOB</name>
<dbReference type="KEGG" id="tom:BWR18_04545"/>
<gene>
    <name evidence="4" type="ORF">BWR18_04545</name>
</gene>
<evidence type="ECO:0000256" key="1">
    <source>
        <dbReference type="ARBA" id="ARBA00022729"/>
    </source>
</evidence>
<evidence type="ECO:0000256" key="2">
    <source>
        <dbReference type="SAM" id="SignalP"/>
    </source>
</evidence>
<dbReference type="PROSITE" id="PS51782">
    <property type="entry name" value="LYSM"/>
    <property type="match status" value="1"/>
</dbReference>
<dbReference type="PANTHER" id="PTHR35936">
    <property type="entry name" value="MEMBRANE-BOUND LYTIC MUREIN TRANSGLYCOSYLASE F"/>
    <property type="match status" value="1"/>
</dbReference>
<proteinExistence type="predicted"/>
<dbReference type="RefSeq" id="WP_076626903.1">
    <property type="nucleotide sequence ID" value="NZ_CP019312.1"/>
</dbReference>
<evidence type="ECO:0000313" key="5">
    <source>
        <dbReference type="Proteomes" id="UP000186336"/>
    </source>
</evidence>
<protein>
    <submittedName>
        <fullName evidence="4">ABC transporter substrate-binding protein</fullName>
    </submittedName>
</protein>
<keyword evidence="1 2" id="KW-0732">Signal</keyword>
<dbReference type="Proteomes" id="UP000186336">
    <property type="component" value="Chromosome"/>
</dbReference>
<dbReference type="InterPro" id="IPR018392">
    <property type="entry name" value="LysM"/>
</dbReference>
<keyword evidence="5" id="KW-1185">Reference proteome</keyword>
<dbReference type="InterPro" id="IPR001638">
    <property type="entry name" value="Solute-binding_3/MltF_N"/>
</dbReference>
<evidence type="ECO:0000313" key="4">
    <source>
        <dbReference type="EMBL" id="APX11037.1"/>
    </source>
</evidence>
<dbReference type="EMBL" id="CP019312">
    <property type="protein sequence ID" value="APX11037.1"/>
    <property type="molecule type" value="Genomic_DNA"/>
</dbReference>
<dbReference type="STRING" id="299262.BWR18_04545"/>
<dbReference type="PANTHER" id="PTHR35936:SF25">
    <property type="entry name" value="ABC TRANSPORTER SUBSTRATE-BINDING PROTEIN"/>
    <property type="match status" value="1"/>
</dbReference>
<feature type="signal peptide" evidence="2">
    <location>
        <begin position="1"/>
        <end position="22"/>
    </location>
</feature>
<feature type="chain" id="PRO_5012026523" evidence="2">
    <location>
        <begin position="23"/>
        <end position="350"/>
    </location>
</feature>
<dbReference type="PROSITE" id="PS51257">
    <property type="entry name" value="PROKAR_LIPOPROTEIN"/>
    <property type="match status" value="1"/>
</dbReference>